<dbReference type="Proteomes" id="UP001342631">
    <property type="component" value="Unassembled WGS sequence"/>
</dbReference>
<comment type="caution">
    <text evidence="2">The sequence shown here is derived from an EMBL/GenBank/DDBJ whole genome shotgun (WGS) entry which is preliminary data.</text>
</comment>
<accession>A0ABQ6QNN5</accession>
<name>A0ABQ6QNN5_9BACT</name>
<protein>
    <submittedName>
        <fullName evidence="2">Uncharacterized protein</fullName>
    </submittedName>
</protein>
<feature type="compositionally biased region" description="Low complexity" evidence="1">
    <location>
        <begin position="18"/>
        <end position="32"/>
    </location>
</feature>
<dbReference type="EMBL" id="BTTX01000002">
    <property type="protein sequence ID" value="GMU05584.1"/>
    <property type="molecule type" value="Genomic_DNA"/>
</dbReference>
<reference evidence="2 3" key="1">
    <citation type="journal article" date="2024" name="Arch. Microbiol.">
        <title>Corallococcus caeni sp. nov., a novel myxobacterium isolated from activated sludge.</title>
        <authorList>
            <person name="Tomita S."/>
            <person name="Nakai R."/>
            <person name="Kuroda K."/>
            <person name="Kurashita H."/>
            <person name="Hatamoto M."/>
            <person name="Yamaguchi T."/>
            <person name="Narihiro T."/>
        </authorList>
    </citation>
    <scope>NUCLEOTIDE SEQUENCE [LARGE SCALE GENOMIC DNA]</scope>
    <source>
        <strain evidence="2 3">NO1</strain>
    </source>
</reference>
<proteinExistence type="predicted"/>
<organism evidence="2 3">
    <name type="scientific">Corallococcus caeni</name>
    <dbReference type="NCBI Taxonomy" id="3082388"/>
    <lineage>
        <taxon>Bacteria</taxon>
        <taxon>Pseudomonadati</taxon>
        <taxon>Myxococcota</taxon>
        <taxon>Myxococcia</taxon>
        <taxon>Myxococcales</taxon>
        <taxon>Cystobacterineae</taxon>
        <taxon>Myxococcaceae</taxon>
        <taxon>Corallococcus</taxon>
    </lineage>
</organism>
<evidence type="ECO:0000313" key="3">
    <source>
        <dbReference type="Proteomes" id="UP001342631"/>
    </source>
</evidence>
<keyword evidence="3" id="KW-1185">Reference proteome</keyword>
<sequence length="120" mass="12365">MGPGAGTWARIRAGMTTRPAGGAQPRPAGPGPRWALLPGQAGAAGPAVAAGTGTRFPEAFRDDAFAAMRSSWNRDPLTRYVHIDAQGTTARLAATAVAVGWALLVTDEANGVRRRIGYPG</sequence>
<evidence type="ECO:0000313" key="2">
    <source>
        <dbReference type="EMBL" id="GMU05584.1"/>
    </source>
</evidence>
<feature type="region of interest" description="Disordered" evidence="1">
    <location>
        <begin position="1"/>
        <end position="32"/>
    </location>
</feature>
<gene>
    <name evidence="2" type="ORF">ASNO1_18370</name>
</gene>
<evidence type="ECO:0000256" key="1">
    <source>
        <dbReference type="SAM" id="MobiDB-lite"/>
    </source>
</evidence>